<reference evidence="2" key="1">
    <citation type="journal article" date="2023" name="Front. Plant Sci.">
        <title>Chromosomal-level genome assembly of Melastoma candidum provides insights into trichome evolution.</title>
        <authorList>
            <person name="Zhong Y."/>
            <person name="Wu W."/>
            <person name="Sun C."/>
            <person name="Zou P."/>
            <person name="Liu Y."/>
            <person name="Dai S."/>
            <person name="Zhou R."/>
        </authorList>
    </citation>
    <scope>NUCLEOTIDE SEQUENCE [LARGE SCALE GENOMIC DNA]</scope>
</reference>
<name>A0ACB9L124_9MYRT</name>
<evidence type="ECO:0000313" key="2">
    <source>
        <dbReference type="Proteomes" id="UP001057402"/>
    </source>
</evidence>
<protein>
    <submittedName>
        <fullName evidence="1">Uncharacterized protein</fullName>
    </submittedName>
</protein>
<organism evidence="1 2">
    <name type="scientific">Melastoma candidum</name>
    <dbReference type="NCBI Taxonomy" id="119954"/>
    <lineage>
        <taxon>Eukaryota</taxon>
        <taxon>Viridiplantae</taxon>
        <taxon>Streptophyta</taxon>
        <taxon>Embryophyta</taxon>
        <taxon>Tracheophyta</taxon>
        <taxon>Spermatophyta</taxon>
        <taxon>Magnoliopsida</taxon>
        <taxon>eudicotyledons</taxon>
        <taxon>Gunneridae</taxon>
        <taxon>Pentapetalae</taxon>
        <taxon>rosids</taxon>
        <taxon>malvids</taxon>
        <taxon>Myrtales</taxon>
        <taxon>Melastomataceae</taxon>
        <taxon>Melastomatoideae</taxon>
        <taxon>Melastomateae</taxon>
        <taxon>Melastoma</taxon>
    </lineage>
</organism>
<accession>A0ACB9L124</accession>
<dbReference type="Proteomes" id="UP001057402">
    <property type="component" value="Chromosome 12"/>
</dbReference>
<comment type="caution">
    <text evidence="1">The sequence shown here is derived from an EMBL/GenBank/DDBJ whole genome shotgun (WGS) entry which is preliminary data.</text>
</comment>
<keyword evidence="2" id="KW-1185">Reference proteome</keyword>
<dbReference type="EMBL" id="CM042891">
    <property type="protein sequence ID" value="KAI4303484.1"/>
    <property type="molecule type" value="Genomic_DNA"/>
</dbReference>
<proteinExistence type="predicted"/>
<evidence type="ECO:0000313" key="1">
    <source>
        <dbReference type="EMBL" id="KAI4303484.1"/>
    </source>
</evidence>
<sequence>MGRGKTQVKRIENDISRQVTFSKRRTGLLKKAFELSVLCDAELALIVFSSRGKLYQFTSSSMAKTIEKYQKRCKEREAGINVATRDPQLPHLMSDTVEMSKRIELLEKSEMRLLGEGLDSCSVEELQGIENQLERSLNRIRTRRSQLLRERIDRLKSEEKKLLKGNNQLRQKMEEYGGVVPWECLPKEAWKEQPRLSEGLEEDTEDVETELFIGPPRRQSAFPRILPQGQANTSLSIPHQI</sequence>
<gene>
    <name evidence="1" type="ORF">MLD38_039107</name>
</gene>